<reference evidence="1" key="1">
    <citation type="submission" date="2015-12" db="EMBL/GenBank/DDBJ databases">
        <title>Gene expression during late stages of embryo sac development: a critical building block for successful pollen-pistil interactions.</title>
        <authorList>
            <person name="Liu Y."/>
            <person name="Joly V."/>
            <person name="Sabar M."/>
            <person name="Matton D.P."/>
        </authorList>
    </citation>
    <scope>NUCLEOTIDE SEQUENCE</scope>
</reference>
<accession>A0A0V0IGA5</accession>
<evidence type="ECO:0000313" key="1">
    <source>
        <dbReference type="EMBL" id="JAP31319.1"/>
    </source>
</evidence>
<sequence>MIFKRNENILQNMTTFSWRIKDQRENLSYYARKQSNWTERACPNNPKPKNKHPPCKKGLSLCNLSGPYSPSTPHQSKFLSSFFSIFANYKEEYKEKTRGVSLFSIKARGPKHEGSLAINYLC</sequence>
<organism evidence="1">
    <name type="scientific">Solanum chacoense</name>
    <name type="common">Chaco potato</name>
    <dbReference type="NCBI Taxonomy" id="4108"/>
    <lineage>
        <taxon>Eukaryota</taxon>
        <taxon>Viridiplantae</taxon>
        <taxon>Streptophyta</taxon>
        <taxon>Embryophyta</taxon>
        <taxon>Tracheophyta</taxon>
        <taxon>Spermatophyta</taxon>
        <taxon>Magnoliopsida</taxon>
        <taxon>eudicotyledons</taxon>
        <taxon>Gunneridae</taxon>
        <taxon>Pentapetalae</taxon>
        <taxon>asterids</taxon>
        <taxon>lamiids</taxon>
        <taxon>Solanales</taxon>
        <taxon>Solanaceae</taxon>
        <taxon>Solanoideae</taxon>
        <taxon>Solaneae</taxon>
        <taxon>Solanum</taxon>
    </lineage>
</organism>
<protein>
    <submittedName>
        <fullName evidence="1">Putative ovule protein</fullName>
    </submittedName>
</protein>
<dbReference type="EMBL" id="GEDG01007171">
    <property type="protein sequence ID" value="JAP31319.1"/>
    <property type="molecule type" value="Transcribed_RNA"/>
</dbReference>
<name>A0A0V0IGA5_SOLCH</name>
<dbReference type="AlphaFoldDB" id="A0A0V0IGA5"/>
<proteinExistence type="predicted"/>